<reference evidence="2 3" key="1">
    <citation type="submission" date="2020-03" db="EMBL/GenBank/DDBJ databases">
        <title>Soil Listeria distribution.</title>
        <authorList>
            <person name="Liao J."/>
            <person name="Wiedmann M."/>
        </authorList>
    </citation>
    <scope>NUCLEOTIDE SEQUENCE [LARGE SCALE GENOMIC DNA]</scope>
    <source>
        <strain evidence="2 3">FSL L7-0051</strain>
    </source>
</reference>
<dbReference type="AlphaFoldDB" id="A0A842GAA7"/>
<dbReference type="Proteomes" id="UP000543005">
    <property type="component" value="Unassembled WGS sequence"/>
</dbReference>
<dbReference type="Pfam" id="PF12728">
    <property type="entry name" value="HTH_17"/>
    <property type="match status" value="1"/>
</dbReference>
<accession>A0A842GAA7</accession>
<protein>
    <submittedName>
        <fullName evidence="2">Helix-turn-helix domain-containing protein</fullName>
    </submittedName>
</protein>
<evidence type="ECO:0000313" key="2">
    <source>
        <dbReference type="EMBL" id="MBC2293720.1"/>
    </source>
</evidence>
<proteinExistence type="predicted"/>
<evidence type="ECO:0000259" key="1">
    <source>
        <dbReference type="Pfam" id="PF12728"/>
    </source>
</evidence>
<name>A0A842GAA7_9LIST</name>
<dbReference type="NCBIfam" id="TIGR01764">
    <property type="entry name" value="excise"/>
    <property type="match status" value="1"/>
</dbReference>
<comment type="caution">
    <text evidence="2">The sequence shown here is derived from an EMBL/GenBank/DDBJ whole genome shotgun (WGS) entry which is preliminary data.</text>
</comment>
<dbReference type="InterPro" id="IPR010093">
    <property type="entry name" value="SinI_DNA-bd"/>
</dbReference>
<organism evidence="2 3">
    <name type="scientific">Listeria booriae</name>
    <dbReference type="NCBI Taxonomy" id="1552123"/>
    <lineage>
        <taxon>Bacteria</taxon>
        <taxon>Bacillati</taxon>
        <taxon>Bacillota</taxon>
        <taxon>Bacilli</taxon>
        <taxon>Bacillales</taxon>
        <taxon>Listeriaceae</taxon>
        <taxon>Listeria</taxon>
    </lineage>
</organism>
<dbReference type="GO" id="GO:0003677">
    <property type="term" value="F:DNA binding"/>
    <property type="evidence" value="ECO:0007669"/>
    <property type="project" value="InterPro"/>
</dbReference>
<sequence length="88" mass="10696">MATKLKKADMKDIVIQDENKMSVTECAAYLEKSVDTIYKMARANQLPHYKLRNNYYFQKRFLDRYRERQQEVIMEKIEAKWLLETEVN</sequence>
<gene>
    <name evidence="2" type="ORF">HCC36_10820</name>
</gene>
<dbReference type="EMBL" id="JAARZT010000020">
    <property type="protein sequence ID" value="MBC2293720.1"/>
    <property type="molecule type" value="Genomic_DNA"/>
</dbReference>
<evidence type="ECO:0000313" key="3">
    <source>
        <dbReference type="Proteomes" id="UP000543005"/>
    </source>
</evidence>
<feature type="domain" description="Helix-turn-helix" evidence="1">
    <location>
        <begin position="21"/>
        <end position="69"/>
    </location>
</feature>
<dbReference type="RefSeq" id="WP_185629494.1">
    <property type="nucleotide sequence ID" value="NZ_JAARZT010000020.1"/>
</dbReference>
<dbReference type="InterPro" id="IPR041657">
    <property type="entry name" value="HTH_17"/>
</dbReference>
<dbReference type="InterPro" id="IPR009061">
    <property type="entry name" value="DNA-bd_dom_put_sf"/>
</dbReference>
<dbReference type="SUPFAM" id="SSF46955">
    <property type="entry name" value="Putative DNA-binding domain"/>
    <property type="match status" value="1"/>
</dbReference>